<proteinExistence type="predicted"/>
<evidence type="ECO:0000259" key="1">
    <source>
        <dbReference type="Pfam" id="PF26215"/>
    </source>
</evidence>
<protein>
    <recommendedName>
        <fullName evidence="1">Helix-turn-helix domain-containing protein</fullName>
    </recommendedName>
</protein>
<reference evidence="3" key="1">
    <citation type="journal article" date="2015" name="Nat. Genet.">
        <title>The genome and transcriptome of the zoonotic hookworm Ancylostoma ceylanicum identify infection-specific gene families.</title>
        <authorList>
            <person name="Schwarz E.M."/>
            <person name="Hu Y."/>
            <person name="Antoshechkin I."/>
            <person name="Miller M.M."/>
            <person name="Sternberg P.W."/>
            <person name="Aroian R.V."/>
        </authorList>
    </citation>
    <scope>NUCLEOTIDE SEQUENCE</scope>
    <source>
        <strain evidence="3">HY135</strain>
    </source>
</reference>
<accession>A0A016SLW9</accession>
<evidence type="ECO:0000313" key="3">
    <source>
        <dbReference type="Proteomes" id="UP000024635"/>
    </source>
</evidence>
<comment type="caution">
    <text evidence="2">The sequence shown here is derived from an EMBL/GenBank/DDBJ whole genome shotgun (WGS) entry which is preliminary data.</text>
</comment>
<dbReference type="OrthoDB" id="6782675at2759"/>
<dbReference type="Pfam" id="PF26215">
    <property type="entry name" value="HTH_animal"/>
    <property type="match status" value="1"/>
</dbReference>
<sequence length="131" mass="14889">MKRAIVGNMFKTAARVCSGREERRESLHLAHTIANSNGYAPRGSHGARRSIQTREWRTDTSNTIQFCLPFSPMMLAEPHDCLRRAGLERLVTVTEIPPNNLKHQLVRNRLYDRLCTTPDCDICAFGKEGHL</sequence>
<dbReference type="Proteomes" id="UP000024635">
    <property type="component" value="Unassembled WGS sequence"/>
</dbReference>
<dbReference type="InterPro" id="IPR058912">
    <property type="entry name" value="HTH_animal"/>
</dbReference>
<dbReference type="EMBL" id="JARK01001543">
    <property type="protein sequence ID" value="EYB91366.1"/>
    <property type="molecule type" value="Genomic_DNA"/>
</dbReference>
<feature type="domain" description="Helix-turn-helix" evidence="1">
    <location>
        <begin position="1"/>
        <end position="41"/>
    </location>
</feature>
<dbReference type="AlphaFoldDB" id="A0A016SLW9"/>
<dbReference type="STRING" id="53326.A0A016SLW9"/>
<gene>
    <name evidence="2" type="primary">Acey_s0207.g2050</name>
    <name evidence="2" type="ORF">Y032_0207g2050</name>
</gene>
<name>A0A016SLW9_9BILA</name>
<evidence type="ECO:0000313" key="2">
    <source>
        <dbReference type="EMBL" id="EYB91366.1"/>
    </source>
</evidence>
<keyword evidence="3" id="KW-1185">Reference proteome</keyword>
<organism evidence="2 3">
    <name type="scientific">Ancylostoma ceylanicum</name>
    <dbReference type="NCBI Taxonomy" id="53326"/>
    <lineage>
        <taxon>Eukaryota</taxon>
        <taxon>Metazoa</taxon>
        <taxon>Ecdysozoa</taxon>
        <taxon>Nematoda</taxon>
        <taxon>Chromadorea</taxon>
        <taxon>Rhabditida</taxon>
        <taxon>Rhabditina</taxon>
        <taxon>Rhabditomorpha</taxon>
        <taxon>Strongyloidea</taxon>
        <taxon>Ancylostomatidae</taxon>
        <taxon>Ancylostomatinae</taxon>
        <taxon>Ancylostoma</taxon>
    </lineage>
</organism>